<organism evidence="7">
    <name type="scientific">Bosea sp. NBC_00436</name>
    <dbReference type="NCBI Taxonomy" id="2969620"/>
    <lineage>
        <taxon>Bacteria</taxon>
        <taxon>Pseudomonadati</taxon>
        <taxon>Pseudomonadota</taxon>
        <taxon>Alphaproteobacteria</taxon>
        <taxon>Hyphomicrobiales</taxon>
        <taxon>Boseaceae</taxon>
        <taxon>Bosea</taxon>
    </lineage>
</organism>
<dbReference type="PANTHER" id="PTHR43496">
    <property type="entry name" value="PROTEIN LPLB"/>
    <property type="match status" value="1"/>
</dbReference>
<feature type="transmembrane region" description="Helical" evidence="5">
    <location>
        <begin position="367"/>
        <end position="389"/>
    </location>
</feature>
<keyword evidence="4 5" id="KW-0472">Membrane</keyword>
<feature type="transmembrane region" description="Helical" evidence="5">
    <location>
        <begin position="401"/>
        <end position="419"/>
    </location>
</feature>
<dbReference type="SUPFAM" id="SSF161098">
    <property type="entry name" value="MetI-like"/>
    <property type="match status" value="2"/>
</dbReference>
<sequence length="567" mass="60210">MADISQIPAAGPAAVWRRPAAIRKITADPWLFGIYLLVTASIVVFALTPILSVLRQAVWTDHGFDPAAIGAALSKPYVWSALGNTLMLGCASAFVATFAGFVLAFAVTKTSMPGKGFVHMVSLLPIISPPFVMALAIVILFGRSGLITKELLGIRDSNIYGFRSLLFIQALAFTPIAYLNIRGMLQSVDSALEDASASLGASNWTAFRRLTLPLATPAILSSMLLVFVKSIEDFGNPMVIGGNYNTLAVEAYSQLIGYFNLSGGALLASILLIPSLLAFMVQRHWLAKRSYVTVTGKPTVQAIRTTSRRVVLPLALACYLLCATILLFYGTVLFVSFTKLPGVNNTLTVEHYRTIFTAGIGTMGDSLILAGIATPITAIGGMLIAYLLTRRAFPGSALLRFGTMLSFAAPGTILGIGYVGTFNQAPLLLTGTALIVIAVMVVKNLQVGIEAGSNQLKQIDGAIEEASTVLGASNTRTFFVVTLPLLRPALFTALAYGFTRSLTTLSAVIFLVSANWSLITVTILSQVETQRLGVAAAYCVVLILVVLAILAVLQAFLARGVKTGSSR</sequence>
<comment type="subcellular location">
    <subcellularLocation>
        <location evidence="1 5">Cell membrane</location>
        <topology evidence="1 5">Multi-pass membrane protein</topology>
    </subcellularLocation>
</comment>
<protein>
    <submittedName>
        <fullName evidence="7">Iron ABC transporter permease</fullName>
    </submittedName>
</protein>
<feature type="transmembrane region" description="Helical" evidence="5">
    <location>
        <begin position="536"/>
        <end position="557"/>
    </location>
</feature>
<dbReference type="PANTHER" id="PTHR43496:SF1">
    <property type="entry name" value="POLYGALACTURONAN_RHAMNOGALACTURONAN TRANSPORT SYSTEM PERMEASE PROTEIN YTEP"/>
    <property type="match status" value="1"/>
</dbReference>
<evidence type="ECO:0000256" key="4">
    <source>
        <dbReference type="ARBA" id="ARBA00023136"/>
    </source>
</evidence>
<feature type="transmembrane region" description="Helical" evidence="5">
    <location>
        <begin position="30"/>
        <end position="54"/>
    </location>
</feature>
<keyword evidence="3 5" id="KW-1133">Transmembrane helix</keyword>
<feature type="transmembrane region" description="Helical" evidence="5">
    <location>
        <begin position="478"/>
        <end position="498"/>
    </location>
</feature>
<evidence type="ECO:0000256" key="5">
    <source>
        <dbReference type="RuleBase" id="RU363032"/>
    </source>
</evidence>
<dbReference type="AlphaFoldDB" id="A0A9E8CK52"/>
<name>A0A9E8CK52_9HYPH</name>
<feature type="domain" description="ABC transmembrane type-1" evidence="6">
    <location>
        <begin position="82"/>
        <end position="282"/>
    </location>
</feature>
<feature type="transmembrane region" description="Helical" evidence="5">
    <location>
        <begin position="310"/>
        <end position="337"/>
    </location>
</feature>
<feature type="transmembrane region" description="Helical" evidence="5">
    <location>
        <begin position="162"/>
        <end position="181"/>
    </location>
</feature>
<feature type="domain" description="ABC transmembrane type-1" evidence="6">
    <location>
        <begin position="363"/>
        <end position="553"/>
    </location>
</feature>
<evidence type="ECO:0000256" key="2">
    <source>
        <dbReference type="ARBA" id="ARBA00022692"/>
    </source>
</evidence>
<feature type="transmembrane region" description="Helical" evidence="5">
    <location>
        <begin position="255"/>
        <end position="281"/>
    </location>
</feature>
<gene>
    <name evidence="7" type="ORF">NWE54_22830</name>
</gene>
<dbReference type="CDD" id="cd06261">
    <property type="entry name" value="TM_PBP2"/>
    <property type="match status" value="2"/>
</dbReference>
<feature type="transmembrane region" description="Helical" evidence="5">
    <location>
        <begin position="425"/>
        <end position="442"/>
    </location>
</feature>
<proteinExistence type="inferred from homology"/>
<comment type="similarity">
    <text evidence="5">Belongs to the binding-protein-dependent transport system permease family.</text>
</comment>
<feature type="transmembrane region" description="Helical" evidence="5">
    <location>
        <begin position="86"/>
        <end position="108"/>
    </location>
</feature>
<keyword evidence="2 5" id="KW-0812">Transmembrane</keyword>
<feature type="transmembrane region" description="Helical" evidence="5">
    <location>
        <begin position="504"/>
        <end position="524"/>
    </location>
</feature>
<feature type="transmembrane region" description="Helical" evidence="5">
    <location>
        <begin position="210"/>
        <end position="228"/>
    </location>
</feature>
<dbReference type="InterPro" id="IPR000515">
    <property type="entry name" value="MetI-like"/>
</dbReference>
<dbReference type="InterPro" id="IPR035906">
    <property type="entry name" value="MetI-like_sf"/>
</dbReference>
<dbReference type="GO" id="GO:0005886">
    <property type="term" value="C:plasma membrane"/>
    <property type="evidence" value="ECO:0007669"/>
    <property type="project" value="UniProtKB-SubCell"/>
</dbReference>
<dbReference type="EMBL" id="CP102774">
    <property type="protein sequence ID" value="UZF86577.1"/>
    <property type="molecule type" value="Genomic_DNA"/>
</dbReference>
<dbReference type="GO" id="GO:0055085">
    <property type="term" value="P:transmembrane transport"/>
    <property type="evidence" value="ECO:0007669"/>
    <property type="project" value="InterPro"/>
</dbReference>
<dbReference type="Gene3D" id="1.10.3720.10">
    <property type="entry name" value="MetI-like"/>
    <property type="match status" value="2"/>
</dbReference>
<accession>A0A9E8CK52</accession>
<reference evidence="7" key="1">
    <citation type="submission" date="2022-08" db="EMBL/GenBank/DDBJ databases">
        <title>Complete Genome Sequences of 2 Bosea sp. soil isolates.</title>
        <authorList>
            <person name="Alvarez Arevalo M."/>
            <person name="Sterndorff E.B."/>
            <person name="Faurdal D."/>
            <person name="Joergensen T.S."/>
            <person name="Weber T."/>
        </authorList>
    </citation>
    <scope>NUCLEOTIDE SEQUENCE</scope>
    <source>
        <strain evidence="7">NBC_00436</strain>
    </source>
</reference>
<dbReference type="Pfam" id="PF00528">
    <property type="entry name" value="BPD_transp_1"/>
    <property type="match status" value="2"/>
</dbReference>
<evidence type="ECO:0000256" key="3">
    <source>
        <dbReference type="ARBA" id="ARBA00022989"/>
    </source>
</evidence>
<evidence type="ECO:0000256" key="1">
    <source>
        <dbReference type="ARBA" id="ARBA00004651"/>
    </source>
</evidence>
<dbReference type="PROSITE" id="PS50928">
    <property type="entry name" value="ABC_TM1"/>
    <property type="match status" value="2"/>
</dbReference>
<keyword evidence="5" id="KW-0813">Transport</keyword>
<evidence type="ECO:0000313" key="7">
    <source>
        <dbReference type="EMBL" id="UZF86577.1"/>
    </source>
</evidence>
<evidence type="ECO:0000259" key="6">
    <source>
        <dbReference type="PROSITE" id="PS50928"/>
    </source>
</evidence>
<feature type="transmembrane region" description="Helical" evidence="5">
    <location>
        <begin position="120"/>
        <end position="142"/>
    </location>
</feature>